<dbReference type="NCBIfam" id="TIGR00756">
    <property type="entry name" value="PPR"/>
    <property type="match status" value="3"/>
</dbReference>
<dbReference type="Pfam" id="PF20431">
    <property type="entry name" value="E_motif"/>
    <property type="match status" value="1"/>
</dbReference>
<feature type="repeat" description="PPR" evidence="2">
    <location>
        <begin position="180"/>
        <end position="210"/>
    </location>
</feature>
<feature type="repeat" description="PPR" evidence="2">
    <location>
        <begin position="211"/>
        <end position="245"/>
    </location>
</feature>
<evidence type="ECO:0008006" key="5">
    <source>
        <dbReference type="Google" id="ProtNLM"/>
    </source>
</evidence>
<dbReference type="Pfam" id="PF01535">
    <property type="entry name" value="PPR"/>
    <property type="match status" value="5"/>
</dbReference>
<gene>
    <name evidence="3" type="ORF">Cni_G26370</name>
</gene>
<dbReference type="PROSITE" id="PS51375">
    <property type="entry name" value="PPR"/>
    <property type="match status" value="3"/>
</dbReference>
<protein>
    <recommendedName>
        <fullName evidence="5">Chlororespiratory reduction 4</fullName>
    </recommendedName>
</protein>
<dbReference type="PANTHER" id="PTHR47926">
    <property type="entry name" value="PENTATRICOPEPTIDE REPEAT-CONTAINING PROTEIN"/>
    <property type="match status" value="1"/>
</dbReference>
<dbReference type="InterPro" id="IPR002885">
    <property type="entry name" value="PPR_rpt"/>
</dbReference>
<proteinExistence type="predicted"/>
<dbReference type="GO" id="GO:0003723">
    <property type="term" value="F:RNA binding"/>
    <property type="evidence" value="ECO:0007669"/>
    <property type="project" value="InterPro"/>
</dbReference>
<accession>A0AAQ3KYW3</accession>
<dbReference type="InterPro" id="IPR011990">
    <property type="entry name" value="TPR-like_helical_dom_sf"/>
</dbReference>
<dbReference type="FunFam" id="1.25.40.10:FF:000184">
    <property type="entry name" value="Pentatricopeptide repeat-containing protein, chloroplastic"/>
    <property type="match status" value="1"/>
</dbReference>
<evidence type="ECO:0000256" key="1">
    <source>
        <dbReference type="ARBA" id="ARBA00022737"/>
    </source>
</evidence>
<evidence type="ECO:0000256" key="2">
    <source>
        <dbReference type="PROSITE-ProRule" id="PRU00708"/>
    </source>
</evidence>
<dbReference type="EMBL" id="CP136897">
    <property type="protein sequence ID" value="WOL17577.1"/>
    <property type="molecule type" value="Genomic_DNA"/>
</dbReference>
<dbReference type="PANTHER" id="PTHR47926:SF340">
    <property type="entry name" value="PENTATRICOPEPTIDE REPEAT-CONTAINING PROTEIN"/>
    <property type="match status" value="1"/>
</dbReference>
<dbReference type="InterPro" id="IPR046848">
    <property type="entry name" value="E_motif"/>
</dbReference>
<keyword evidence="1" id="KW-0677">Repeat</keyword>
<sequence>MIDAPLPHTPRSLVRLTKSVASALSAPSALRALQQLHSHVLKAGLFSNDFISSALISSLATLGFVDVSRELFDEIPHPGLVPRTAMSRAYAATGRPAISLQLFRATIMSGLSPDPIALATAISACHQLGSLSMAKMVHGYIIGSGIAIDPFVSTELIKVYGDHGELDICQRLFHEMHVKTIVSWNAIIHQYVKHGAIDVASRLFSKMSKRDVVSWNTLISGFSQVGRCREALALFDEMKFSSEKPNKLTFSIVLSACASVGALDTGMWIHAYLGRTGLNSDGSLDYCLIDMYSKCGSIDKALQVFESVPVRRDLYSWTSVVCGLAMHGQADHALCLYLQMLDVGIKPDDVTLVGVLNACVHGGLVDHGFRFFHSMEKMHGLKPKIEHYGCLIDLLGRVGRLKEAFDIILGMPMKPNEVLWGIILSACKVRKNVELGEVAAKKLTELNPCDPWARVMLSNIYAEANDWDGVMRLRKEMNTVGLKKTPGCSSIEVNGEVHEFLAGDNLHAQIEEILELLENIEAQMQIN</sequence>
<dbReference type="Pfam" id="PF13041">
    <property type="entry name" value="PPR_2"/>
    <property type="match status" value="1"/>
</dbReference>
<keyword evidence="4" id="KW-1185">Reference proteome</keyword>
<dbReference type="Gene3D" id="1.25.40.10">
    <property type="entry name" value="Tetratricopeptide repeat domain"/>
    <property type="match status" value="3"/>
</dbReference>
<dbReference type="GO" id="GO:0009451">
    <property type="term" value="P:RNA modification"/>
    <property type="evidence" value="ECO:0007669"/>
    <property type="project" value="InterPro"/>
</dbReference>
<reference evidence="3 4" key="1">
    <citation type="submission" date="2023-10" db="EMBL/GenBank/DDBJ databases">
        <title>Chromosome-scale genome assembly provides insights into flower coloration mechanisms of Canna indica.</title>
        <authorList>
            <person name="Li C."/>
        </authorList>
    </citation>
    <scope>NUCLEOTIDE SEQUENCE [LARGE SCALE GENOMIC DNA]</scope>
    <source>
        <tissue evidence="3">Flower</tissue>
    </source>
</reference>
<dbReference type="AlphaFoldDB" id="A0AAQ3KYW3"/>
<evidence type="ECO:0000313" key="3">
    <source>
        <dbReference type="EMBL" id="WOL17577.1"/>
    </source>
</evidence>
<dbReference type="FunFam" id="1.25.40.10:FF:000442">
    <property type="entry name" value="Pentatricopeptide repeat-containing protein At3g49710"/>
    <property type="match status" value="1"/>
</dbReference>
<feature type="repeat" description="PPR" evidence="2">
    <location>
        <begin position="313"/>
        <end position="347"/>
    </location>
</feature>
<dbReference type="Proteomes" id="UP001327560">
    <property type="component" value="Chromosome 8"/>
</dbReference>
<organism evidence="3 4">
    <name type="scientific">Canna indica</name>
    <name type="common">Indian-shot</name>
    <dbReference type="NCBI Taxonomy" id="4628"/>
    <lineage>
        <taxon>Eukaryota</taxon>
        <taxon>Viridiplantae</taxon>
        <taxon>Streptophyta</taxon>
        <taxon>Embryophyta</taxon>
        <taxon>Tracheophyta</taxon>
        <taxon>Spermatophyta</taxon>
        <taxon>Magnoliopsida</taxon>
        <taxon>Liliopsida</taxon>
        <taxon>Zingiberales</taxon>
        <taxon>Cannaceae</taxon>
        <taxon>Canna</taxon>
    </lineage>
</organism>
<dbReference type="InterPro" id="IPR046960">
    <property type="entry name" value="PPR_At4g14850-like_plant"/>
</dbReference>
<evidence type="ECO:0000313" key="4">
    <source>
        <dbReference type="Proteomes" id="UP001327560"/>
    </source>
</evidence>
<name>A0AAQ3KYW3_9LILI</name>